<feature type="transmembrane region" description="Helical" evidence="11">
    <location>
        <begin position="54"/>
        <end position="73"/>
    </location>
</feature>
<evidence type="ECO:0000256" key="2">
    <source>
        <dbReference type="ARBA" id="ARBA00022475"/>
    </source>
</evidence>
<organism evidence="13 14">
    <name type="scientific">Anolis carolinensis</name>
    <name type="common">Green anole</name>
    <name type="synonym">American chameleon</name>
    <dbReference type="NCBI Taxonomy" id="28377"/>
    <lineage>
        <taxon>Eukaryota</taxon>
        <taxon>Metazoa</taxon>
        <taxon>Chordata</taxon>
        <taxon>Craniata</taxon>
        <taxon>Vertebrata</taxon>
        <taxon>Euteleostomi</taxon>
        <taxon>Lepidosauria</taxon>
        <taxon>Squamata</taxon>
        <taxon>Bifurcata</taxon>
        <taxon>Unidentata</taxon>
        <taxon>Episquamata</taxon>
        <taxon>Toxicofera</taxon>
        <taxon>Iguania</taxon>
        <taxon>Dactyloidae</taxon>
        <taxon>Anolis</taxon>
    </lineage>
</organism>
<dbReference type="Pfam" id="PF00001">
    <property type="entry name" value="7tm_1"/>
    <property type="match status" value="1"/>
</dbReference>
<feature type="transmembrane region" description="Helical" evidence="11">
    <location>
        <begin position="211"/>
        <end position="233"/>
    </location>
</feature>
<feature type="domain" description="G-protein coupled receptors family 1 profile" evidence="12">
    <location>
        <begin position="73"/>
        <end position="301"/>
    </location>
</feature>
<dbReference type="PRINTS" id="PR00237">
    <property type="entry name" value="GPCRRHODOPSN"/>
</dbReference>
<feature type="transmembrane region" description="Helical" evidence="11">
    <location>
        <begin position="245"/>
        <end position="269"/>
    </location>
</feature>
<protein>
    <recommendedName>
        <fullName evidence="12">G-protein coupled receptors family 1 profile domain-containing protein</fullName>
    </recommendedName>
</protein>
<keyword evidence="14" id="KW-1185">Reference proteome</keyword>
<dbReference type="GO" id="GO:0005886">
    <property type="term" value="C:plasma membrane"/>
    <property type="evidence" value="ECO:0000318"/>
    <property type="project" value="GO_Central"/>
</dbReference>
<dbReference type="InterPro" id="IPR000276">
    <property type="entry name" value="GPCR_Rhodpsn"/>
</dbReference>
<evidence type="ECO:0000256" key="5">
    <source>
        <dbReference type="ARBA" id="ARBA00023040"/>
    </source>
</evidence>
<evidence type="ECO:0000313" key="13">
    <source>
        <dbReference type="Ensembl" id="ENSACAP00000000125.3"/>
    </source>
</evidence>
<evidence type="ECO:0000256" key="3">
    <source>
        <dbReference type="ARBA" id="ARBA00022692"/>
    </source>
</evidence>
<keyword evidence="4 11" id="KW-1133">Transmembrane helix</keyword>
<keyword evidence="2" id="KW-1003">Cell membrane</keyword>
<evidence type="ECO:0000256" key="8">
    <source>
        <dbReference type="ARBA" id="ARBA00023224"/>
    </source>
</evidence>
<dbReference type="PROSITE" id="PS00237">
    <property type="entry name" value="G_PROTEIN_RECEP_F1_1"/>
    <property type="match status" value="1"/>
</dbReference>
<feature type="transmembrane region" description="Helical" evidence="11">
    <location>
        <begin position="281"/>
        <end position="304"/>
    </location>
</feature>
<keyword evidence="5 10" id="KW-0297">G-protein coupled receptor</keyword>
<comment type="similarity">
    <text evidence="9">Belongs to the G-protein coupled receptor 1 family. Mas subfamily.</text>
</comment>
<evidence type="ECO:0000259" key="12">
    <source>
        <dbReference type="PROSITE" id="PS50262"/>
    </source>
</evidence>
<dbReference type="OrthoDB" id="9043355at2759"/>
<keyword evidence="6 11" id="KW-0472">Membrane</keyword>
<evidence type="ECO:0000313" key="14">
    <source>
        <dbReference type="Proteomes" id="UP000001646"/>
    </source>
</evidence>
<reference evidence="13" key="3">
    <citation type="submission" date="2025-09" db="UniProtKB">
        <authorList>
            <consortium name="Ensembl"/>
        </authorList>
    </citation>
    <scope>IDENTIFICATION</scope>
</reference>
<dbReference type="Ensembl" id="ENSACAT00000000127.3">
    <property type="protein sequence ID" value="ENSACAP00000000125.3"/>
    <property type="gene ID" value="ENSACAG00000000131.3"/>
</dbReference>
<reference evidence="13 14" key="1">
    <citation type="submission" date="2009-12" db="EMBL/GenBank/DDBJ databases">
        <title>The Genome Sequence of Anolis carolinensis (Green Anole Lizard).</title>
        <authorList>
            <consortium name="The Genome Sequencing Platform"/>
            <person name="Di Palma F."/>
            <person name="Alfoldi J."/>
            <person name="Heiman D."/>
            <person name="Young S."/>
            <person name="Grabherr M."/>
            <person name="Johnson J."/>
            <person name="Lander E.S."/>
            <person name="Lindblad-Toh K."/>
        </authorList>
    </citation>
    <scope>NUCLEOTIDE SEQUENCE [LARGE SCALE GENOMIC DNA]</scope>
    <source>
        <strain evidence="13 14">JBL SC #1</strain>
    </source>
</reference>
<evidence type="ECO:0000256" key="7">
    <source>
        <dbReference type="ARBA" id="ARBA00023170"/>
    </source>
</evidence>
<dbReference type="GeneTree" id="ENSGT01030000234639"/>
<dbReference type="PROSITE" id="PS50262">
    <property type="entry name" value="G_PROTEIN_RECEP_F1_2"/>
    <property type="match status" value="1"/>
</dbReference>
<dbReference type="Gene3D" id="1.20.1070.10">
    <property type="entry name" value="Rhodopsin 7-helix transmembrane proteins"/>
    <property type="match status" value="1"/>
</dbReference>
<evidence type="ECO:0000256" key="1">
    <source>
        <dbReference type="ARBA" id="ARBA00004651"/>
    </source>
</evidence>
<gene>
    <name evidence="13" type="primary">LOC100556245</name>
</gene>
<accession>G1K8A9</accession>
<dbReference type="KEGG" id="acs:100556245"/>
<dbReference type="Bgee" id="ENSACAG00000000131">
    <property type="expression patterns" value="Expressed in liver and 5 other cell types or tissues"/>
</dbReference>
<dbReference type="InterPro" id="IPR017452">
    <property type="entry name" value="GPCR_Rhodpsn_7TM"/>
</dbReference>
<feature type="transmembrane region" description="Helical" evidence="11">
    <location>
        <begin position="148"/>
        <end position="165"/>
    </location>
</feature>
<evidence type="ECO:0000256" key="11">
    <source>
        <dbReference type="SAM" id="Phobius"/>
    </source>
</evidence>
<evidence type="ECO:0000256" key="10">
    <source>
        <dbReference type="RuleBase" id="RU000688"/>
    </source>
</evidence>
<sequence>MWKTFGLCMKMDTVGIFFLYTEFSCNYIDFNIGNISIHHLAINGSSNNISNNLLIVKMINIVIILICLLGLLGNGRVIWLLGFNNKRNPFTTYIMNLSIADFGVLTCLLGIASFVIALHWYGGSYAICLCFHIVLELLFFTYSSSQFLLTIISIDRCVAVLFPIWHWCHRPPYLSTVVCAIVWILSSLLSGIHFTFFVLKKYASTLFFYQITPNILLCAPLMIISTLTLFLKVCCKRKQHQRGKLVTAILLTLLFFLLFCFPLNVSYVIRLSFYGDDLAFLLRWIGFACASLNSSINPLIYFLVGRRQKKGRAKVSMKVALERVFKDEQDTVEEETPMEESHV</sequence>
<dbReference type="InParanoid" id="G1K8A9"/>
<dbReference type="GO" id="GO:0004930">
    <property type="term" value="F:G protein-coupled receptor activity"/>
    <property type="evidence" value="ECO:0000318"/>
    <property type="project" value="GO_Central"/>
</dbReference>
<dbReference type="PANTHER" id="PTHR11334:SF68">
    <property type="entry name" value="G-PROTEIN COUPLED RECEPTORS FAMILY 1 PROFILE DOMAIN-CONTAINING PROTEIN-RELATED"/>
    <property type="match status" value="1"/>
</dbReference>
<feature type="transmembrane region" description="Helical" evidence="11">
    <location>
        <begin position="177"/>
        <end position="199"/>
    </location>
</feature>
<reference evidence="13" key="2">
    <citation type="submission" date="2025-08" db="UniProtKB">
        <authorList>
            <consortium name="Ensembl"/>
        </authorList>
    </citation>
    <scope>IDENTIFICATION</scope>
</reference>
<dbReference type="Proteomes" id="UP000001646">
    <property type="component" value="Chromosome 4"/>
</dbReference>
<evidence type="ECO:0000256" key="9">
    <source>
        <dbReference type="ARBA" id="ARBA00061394"/>
    </source>
</evidence>
<dbReference type="InterPro" id="IPR026234">
    <property type="entry name" value="MRGPCRFAMILY"/>
</dbReference>
<dbReference type="GeneID" id="100556245"/>
<comment type="subcellular location">
    <subcellularLocation>
        <location evidence="1">Cell membrane</location>
        <topology evidence="1">Multi-pass membrane protein</topology>
    </subcellularLocation>
</comment>
<feature type="transmembrane region" description="Helical" evidence="11">
    <location>
        <begin position="125"/>
        <end position="142"/>
    </location>
</feature>
<dbReference type="AlphaFoldDB" id="G1K8A9"/>
<keyword evidence="3 10" id="KW-0812">Transmembrane</keyword>
<dbReference type="GO" id="GO:0007186">
    <property type="term" value="P:G protein-coupled receptor signaling pathway"/>
    <property type="evidence" value="ECO:0000318"/>
    <property type="project" value="GO_Central"/>
</dbReference>
<keyword evidence="8 10" id="KW-0807">Transducer</keyword>
<name>G1K8A9_ANOCA</name>
<feature type="transmembrane region" description="Helical" evidence="11">
    <location>
        <begin position="93"/>
        <end position="118"/>
    </location>
</feature>
<evidence type="ECO:0000256" key="6">
    <source>
        <dbReference type="ARBA" id="ARBA00023136"/>
    </source>
</evidence>
<keyword evidence="7 10" id="KW-0675">Receptor</keyword>
<dbReference type="eggNOG" id="ENOG502SQ10">
    <property type="taxonomic scope" value="Eukaryota"/>
</dbReference>
<dbReference type="FunFam" id="1.20.1070.10:FF:000193">
    <property type="entry name" value="Mas-related G-protein coupled receptor member E"/>
    <property type="match status" value="1"/>
</dbReference>
<proteinExistence type="inferred from homology"/>
<evidence type="ECO:0000256" key="4">
    <source>
        <dbReference type="ARBA" id="ARBA00022989"/>
    </source>
</evidence>
<dbReference type="HOGENOM" id="CLU_009579_4_0_1"/>
<dbReference type="PANTHER" id="PTHR11334">
    <property type="entry name" value="MAS-RELATED G-PROTEIN COUPLED RECEPTOR"/>
    <property type="match status" value="1"/>
</dbReference>
<dbReference type="PRINTS" id="PR02108">
    <property type="entry name" value="MRGPCRFAMILY"/>
</dbReference>
<dbReference type="SUPFAM" id="SSF81321">
    <property type="entry name" value="Family A G protein-coupled receptor-like"/>
    <property type="match status" value="1"/>
</dbReference>